<organism evidence="2 3">
    <name type="scientific">Lentinula boryana</name>
    <dbReference type="NCBI Taxonomy" id="40481"/>
    <lineage>
        <taxon>Eukaryota</taxon>
        <taxon>Fungi</taxon>
        <taxon>Dikarya</taxon>
        <taxon>Basidiomycota</taxon>
        <taxon>Agaricomycotina</taxon>
        <taxon>Agaricomycetes</taxon>
        <taxon>Agaricomycetidae</taxon>
        <taxon>Agaricales</taxon>
        <taxon>Marasmiineae</taxon>
        <taxon>Omphalotaceae</taxon>
        <taxon>Lentinula</taxon>
    </lineage>
</organism>
<evidence type="ECO:0000256" key="1">
    <source>
        <dbReference type="SAM" id="SignalP"/>
    </source>
</evidence>
<protein>
    <submittedName>
        <fullName evidence="2">Uncharacterized protein</fullName>
    </submittedName>
</protein>
<keyword evidence="1" id="KW-0732">Signal</keyword>
<evidence type="ECO:0000313" key="2">
    <source>
        <dbReference type="EMBL" id="KAJ3991968.1"/>
    </source>
</evidence>
<feature type="signal peptide" evidence="1">
    <location>
        <begin position="1"/>
        <end position="26"/>
    </location>
</feature>
<evidence type="ECO:0000313" key="3">
    <source>
        <dbReference type="Proteomes" id="UP001163828"/>
    </source>
</evidence>
<reference evidence="2" key="1">
    <citation type="submission" date="2022-08" db="EMBL/GenBank/DDBJ databases">
        <authorList>
            <consortium name="DOE Joint Genome Institute"/>
            <person name="Min B."/>
            <person name="Riley R."/>
            <person name="Sierra-Patev S."/>
            <person name="Naranjo-Ortiz M."/>
            <person name="Looney B."/>
            <person name="Konkel Z."/>
            <person name="Slot J.C."/>
            <person name="Sakamoto Y."/>
            <person name="Steenwyk J.L."/>
            <person name="Rokas A."/>
            <person name="Carro J."/>
            <person name="Camarero S."/>
            <person name="Ferreira P."/>
            <person name="Molpeceres G."/>
            <person name="Ruiz-Duenas F.J."/>
            <person name="Serrano A."/>
            <person name="Henrissat B."/>
            <person name="Drula E."/>
            <person name="Hughes K.W."/>
            <person name="Mata J.L."/>
            <person name="Ishikawa N.K."/>
            <person name="Vargas-Isla R."/>
            <person name="Ushijima S."/>
            <person name="Smith C.A."/>
            <person name="Ahrendt S."/>
            <person name="Andreopoulos W."/>
            <person name="He G."/>
            <person name="Labutti K."/>
            <person name="Lipzen A."/>
            <person name="Ng V."/>
            <person name="Sandor L."/>
            <person name="Barry K."/>
            <person name="Martinez A.T."/>
            <person name="Xiao Y."/>
            <person name="Gibbons J.G."/>
            <person name="Terashima K."/>
            <person name="Hibbett D.S."/>
            <person name="Grigoriev I.V."/>
        </authorList>
    </citation>
    <scope>NUCLEOTIDE SEQUENCE</scope>
    <source>
        <strain evidence="2">TFB10827</strain>
    </source>
</reference>
<keyword evidence="3" id="KW-1185">Reference proteome</keyword>
<proteinExistence type="predicted"/>
<accession>A0ABQ8Q0L7</accession>
<comment type="caution">
    <text evidence="2">The sequence shown here is derived from an EMBL/GenBank/DDBJ whole genome shotgun (WGS) entry which is preliminary data.</text>
</comment>
<dbReference type="EMBL" id="MU790922">
    <property type="protein sequence ID" value="KAJ3991968.1"/>
    <property type="molecule type" value="Genomic_DNA"/>
</dbReference>
<feature type="chain" id="PRO_5047009510" evidence="1">
    <location>
        <begin position="27"/>
        <end position="232"/>
    </location>
</feature>
<dbReference type="Proteomes" id="UP001163828">
    <property type="component" value="Unassembled WGS sequence"/>
</dbReference>
<sequence>MQLLSPAKFYIALLEGLFFFATTAVAVPIEPDALQMSGALNGPPSNPSYIENDHVHDKEPSIKGNLFVHTTVYDSTEHFTIALAFAVREMLKPAIPSVLASIRTYHPNLEFKKTLADIPIPYLTENKTSSANLFDFHITFKGTDKMGKHWSMDHPDEAPYFGEIDPKCLEKSGSGYRYRQGLLTGKIGRYRPQEEVLVSFKDGKQIIPGRSKGKKLLDLLKPPGSSKGVLVT</sequence>
<name>A0ABQ8Q0L7_9AGAR</name>
<gene>
    <name evidence="2" type="ORF">F5050DRAFT_1791369</name>
</gene>